<evidence type="ECO:0000313" key="5">
    <source>
        <dbReference type="EMBL" id="MFD2663260.1"/>
    </source>
</evidence>
<comment type="caution">
    <text evidence="5">The sequence shown here is derived from an EMBL/GenBank/DDBJ whole genome shotgun (WGS) entry which is preliminary data.</text>
</comment>
<dbReference type="InterPro" id="IPR020048">
    <property type="entry name" value="NADPH-dep_FMN_reduc_SsuE"/>
</dbReference>
<evidence type="ECO:0000313" key="6">
    <source>
        <dbReference type="Proteomes" id="UP001597493"/>
    </source>
</evidence>
<accession>A0ABW5R4K7</accession>
<dbReference type="EMBL" id="JBHUMY010000040">
    <property type="protein sequence ID" value="MFD2663260.1"/>
    <property type="molecule type" value="Genomic_DNA"/>
</dbReference>
<dbReference type="SUPFAM" id="SSF52218">
    <property type="entry name" value="Flavoproteins"/>
    <property type="match status" value="1"/>
</dbReference>
<dbReference type="NCBIfam" id="TIGR03567">
    <property type="entry name" value="FMN_reduc_SsuE"/>
    <property type="match status" value="1"/>
</dbReference>
<feature type="domain" description="NADPH-dependent FMN reductase-like" evidence="4">
    <location>
        <begin position="3"/>
        <end position="144"/>
    </location>
</feature>
<dbReference type="InterPro" id="IPR029039">
    <property type="entry name" value="Flavoprotein-like_sf"/>
</dbReference>
<keyword evidence="2" id="KW-0288">FMN</keyword>
<dbReference type="EC" id="1.5.1.38" evidence="5"/>
<evidence type="ECO:0000256" key="3">
    <source>
        <dbReference type="ARBA" id="ARBA00023002"/>
    </source>
</evidence>
<evidence type="ECO:0000256" key="2">
    <source>
        <dbReference type="ARBA" id="ARBA00022643"/>
    </source>
</evidence>
<gene>
    <name evidence="5" type="primary">ssuE</name>
    <name evidence="5" type="ORF">ACFSW5_23740</name>
</gene>
<keyword evidence="1" id="KW-0285">Flavoprotein</keyword>
<dbReference type="Gene3D" id="3.40.50.360">
    <property type="match status" value="1"/>
</dbReference>
<dbReference type="PANTHER" id="PTHR43408:SF1">
    <property type="entry name" value="FMN REDUCTASE (NADPH)"/>
    <property type="match status" value="1"/>
</dbReference>
<dbReference type="InterPro" id="IPR051814">
    <property type="entry name" value="NAD(P)H-dep_FMN_reductase"/>
</dbReference>
<dbReference type="GO" id="GO:0052873">
    <property type="term" value="F:FMN reductase (NADPH) activity"/>
    <property type="evidence" value="ECO:0007669"/>
    <property type="project" value="UniProtKB-EC"/>
</dbReference>
<sequence length="184" mass="19951">MPKAVIVSGSPNLSSRLNGMIQYVERQLSAQGIAVERVTVAELPPEDLILTRFGSPAIVAANRLVAEADAVLFASPVYKASYTGVLKTFIDLIPEKGLSGKVVAPLFIGGSYAHLLSMDYSFKPVVSALGARIFASGVYATDQQIERTGDAESGFRFELTQELQDRLDAAVQEVIEEIYLRNKQ</sequence>
<protein>
    <submittedName>
        <fullName evidence="5">NADPH-dependent FMN reductase</fullName>
        <ecNumber evidence="5">1.5.1.38</ecNumber>
    </submittedName>
</protein>
<dbReference type="Pfam" id="PF03358">
    <property type="entry name" value="FMN_red"/>
    <property type="match status" value="1"/>
</dbReference>
<dbReference type="RefSeq" id="WP_379278939.1">
    <property type="nucleotide sequence ID" value="NZ_JBHUGT010000043.1"/>
</dbReference>
<dbReference type="Proteomes" id="UP001597493">
    <property type="component" value="Unassembled WGS sequence"/>
</dbReference>
<evidence type="ECO:0000256" key="1">
    <source>
        <dbReference type="ARBA" id="ARBA00022630"/>
    </source>
</evidence>
<keyword evidence="3 5" id="KW-0560">Oxidoreductase</keyword>
<organism evidence="5 6">
    <name type="scientific">Paenibacillus thailandensis</name>
    <dbReference type="NCBI Taxonomy" id="393250"/>
    <lineage>
        <taxon>Bacteria</taxon>
        <taxon>Bacillati</taxon>
        <taxon>Bacillota</taxon>
        <taxon>Bacilli</taxon>
        <taxon>Bacillales</taxon>
        <taxon>Paenibacillaceae</taxon>
        <taxon>Paenibacillus</taxon>
    </lineage>
</organism>
<proteinExistence type="predicted"/>
<keyword evidence="6" id="KW-1185">Reference proteome</keyword>
<reference evidence="6" key="1">
    <citation type="journal article" date="2019" name="Int. J. Syst. Evol. Microbiol.">
        <title>The Global Catalogue of Microorganisms (GCM) 10K type strain sequencing project: providing services to taxonomists for standard genome sequencing and annotation.</title>
        <authorList>
            <consortium name="The Broad Institute Genomics Platform"/>
            <consortium name="The Broad Institute Genome Sequencing Center for Infectious Disease"/>
            <person name="Wu L."/>
            <person name="Ma J."/>
        </authorList>
    </citation>
    <scope>NUCLEOTIDE SEQUENCE [LARGE SCALE GENOMIC DNA]</scope>
    <source>
        <strain evidence="6">TISTR 1827</strain>
    </source>
</reference>
<dbReference type="InterPro" id="IPR005025">
    <property type="entry name" value="FMN_Rdtase-like_dom"/>
</dbReference>
<dbReference type="PANTHER" id="PTHR43408">
    <property type="entry name" value="FMN REDUCTASE (NADPH)"/>
    <property type="match status" value="1"/>
</dbReference>
<name>A0ABW5R4K7_9BACL</name>
<evidence type="ECO:0000259" key="4">
    <source>
        <dbReference type="Pfam" id="PF03358"/>
    </source>
</evidence>